<accession>A0A5B7YAU4</accession>
<evidence type="ECO:0000256" key="1">
    <source>
        <dbReference type="SAM" id="SignalP"/>
    </source>
</evidence>
<organism evidence="2 3">
    <name type="scientific">Salinimonas iocasae</name>
    <dbReference type="NCBI Taxonomy" id="2572577"/>
    <lineage>
        <taxon>Bacteria</taxon>
        <taxon>Pseudomonadati</taxon>
        <taxon>Pseudomonadota</taxon>
        <taxon>Gammaproteobacteria</taxon>
        <taxon>Alteromonadales</taxon>
        <taxon>Alteromonadaceae</taxon>
        <taxon>Alteromonas/Salinimonas group</taxon>
        <taxon>Salinimonas</taxon>
    </lineage>
</organism>
<reference evidence="2 3" key="1">
    <citation type="submission" date="2019-04" db="EMBL/GenBank/DDBJ databases">
        <title>Salinimonas iocasae sp. nov., a halophilic bacterium isolated from the outer tube casing of tubeworms in Okinawa Trough.</title>
        <authorList>
            <person name="Zhang H."/>
            <person name="Wang H."/>
            <person name="Li C."/>
        </authorList>
    </citation>
    <scope>NUCLEOTIDE SEQUENCE [LARGE SCALE GENOMIC DNA]</scope>
    <source>
        <strain evidence="2 3">KX18D6</strain>
    </source>
</reference>
<keyword evidence="1" id="KW-0732">Signal</keyword>
<gene>
    <name evidence="2" type="ORF">FBQ74_03490</name>
</gene>
<sequence>MLRAFTLILLFCSSAFATATTWSETEFHLQQGKLNQPFASTPGTDLDTTIVTFQHASGWEYGGNFLFFDYARTDTGDELYAEWYPFFSSSALFDVKYDGAISDIGMVLGVNAAPDADVLKYLPGVQINWNAPGFAFFNTLFTAYIDDSKGLASGGAPAEENSYMVDAAWRYPAQTGRQRWSVEGHAEYISGRDSEIPGVTVKDWVLGQVQLRWDVGHALFNKKDTVFVGIEYQYWNNKLGTDEDESVAQLLAVWRL</sequence>
<feature type="chain" id="PRO_5022881318" description="Nucleoside-binding protein" evidence="1">
    <location>
        <begin position="18"/>
        <end position="256"/>
    </location>
</feature>
<dbReference type="Proteomes" id="UP000304912">
    <property type="component" value="Chromosome"/>
</dbReference>
<dbReference type="RefSeq" id="WP_139755340.1">
    <property type="nucleotide sequence ID" value="NZ_CP039852.1"/>
</dbReference>
<keyword evidence="3" id="KW-1185">Reference proteome</keyword>
<name>A0A5B7YAU4_9ALTE</name>
<dbReference type="InterPro" id="IPR036777">
    <property type="entry name" value="Channel_Tsx-like_sf"/>
</dbReference>
<dbReference type="Gene3D" id="2.40.230.20">
    <property type="entry name" value="Nucleoside-specific channel-forming protein, Tsx-like"/>
    <property type="match status" value="1"/>
</dbReference>
<proteinExistence type="predicted"/>
<feature type="signal peptide" evidence="1">
    <location>
        <begin position="1"/>
        <end position="17"/>
    </location>
</feature>
<dbReference type="EMBL" id="CP039852">
    <property type="protein sequence ID" value="QCZ92588.1"/>
    <property type="molecule type" value="Genomic_DNA"/>
</dbReference>
<dbReference type="SUPFAM" id="SSF111364">
    <property type="entry name" value="Tsx-like channel"/>
    <property type="match status" value="1"/>
</dbReference>
<evidence type="ECO:0000313" key="3">
    <source>
        <dbReference type="Proteomes" id="UP000304912"/>
    </source>
</evidence>
<protein>
    <recommendedName>
        <fullName evidence="4">Nucleoside-binding protein</fullName>
    </recommendedName>
</protein>
<evidence type="ECO:0000313" key="2">
    <source>
        <dbReference type="EMBL" id="QCZ92588.1"/>
    </source>
</evidence>
<dbReference type="AlphaFoldDB" id="A0A5B7YAU4"/>
<dbReference type="KEGG" id="salk:FBQ74_03490"/>
<evidence type="ECO:0008006" key="4">
    <source>
        <dbReference type="Google" id="ProtNLM"/>
    </source>
</evidence>
<dbReference type="OrthoDB" id="104801at2"/>
<dbReference type="GO" id="GO:0009279">
    <property type="term" value="C:cell outer membrane"/>
    <property type="evidence" value="ECO:0007669"/>
    <property type="project" value="InterPro"/>
</dbReference>